<reference evidence="11 12" key="1">
    <citation type="submission" date="2015-05" db="EMBL/GenBank/DDBJ databases">
        <title>Distinctive expansion of gene families associated with plant cell wall degradation and secondary metabolism in the genomes of grapevine trunk pathogens.</title>
        <authorList>
            <person name="Lawrence D.P."/>
            <person name="Travadon R."/>
            <person name="Rolshausen P.E."/>
            <person name="Baumgartner K."/>
        </authorList>
    </citation>
    <scope>NUCLEOTIDE SEQUENCE [LARGE SCALE GENOMIC DNA]</scope>
    <source>
        <strain evidence="11">DA912</strain>
    </source>
</reference>
<dbReference type="InterPro" id="IPR000719">
    <property type="entry name" value="Prot_kinase_dom"/>
</dbReference>
<dbReference type="SMART" id="SM00220">
    <property type="entry name" value="S_TKc"/>
    <property type="match status" value="1"/>
</dbReference>
<keyword evidence="3" id="KW-0808">Transferase</keyword>
<dbReference type="Gene3D" id="3.30.200.20">
    <property type="entry name" value="Phosphorylase Kinase, domain 1"/>
    <property type="match status" value="1"/>
</dbReference>
<dbReference type="PROSITE" id="PS50011">
    <property type="entry name" value="PROTEIN_KINASE_DOM"/>
    <property type="match status" value="1"/>
</dbReference>
<gene>
    <name evidence="11" type="ORF">UCDDA912_g06877</name>
</gene>
<dbReference type="PANTHER" id="PTHR47634">
    <property type="entry name" value="PROTEIN KINASE DOMAIN-CONTAINING PROTEIN-RELATED"/>
    <property type="match status" value="1"/>
</dbReference>
<proteinExistence type="predicted"/>
<evidence type="ECO:0000256" key="1">
    <source>
        <dbReference type="ARBA" id="ARBA00012513"/>
    </source>
</evidence>
<name>A0A0G2HDC8_9PEZI</name>
<dbReference type="GO" id="GO:0050684">
    <property type="term" value="P:regulation of mRNA processing"/>
    <property type="evidence" value="ECO:0007669"/>
    <property type="project" value="TreeGrafter"/>
</dbReference>
<keyword evidence="5" id="KW-0418">Kinase</keyword>
<dbReference type="InterPro" id="IPR011009">
    <property type="entry name" value="Kinase-like_dom_sf"/>
</dbReference>
<dbReference type="GO" id="GO:0005524">
    <property type="term" value="F:ATP binding"/>
    <property type="evidence" value="ECO:0007669"/>
    <property type="project" value="UniProtKB-KW"/>
</dbReference>
<dbReference type="Proteomes" id="UP000034680">
    <property type="component" value="Unassembled WGS sequence"/>
</dbReference>
<evidence type="ECO:0000256" key="5">
    <source>
        <dbReference type="ARBA" id="ARBA00022777"/>
    </source>
</evidence>
<comment type="catalytic activity">
    <reaction evidence="7">
        <text>L-threonyl-[protein] + ATP = O-phospho-L-threonyl-[protein] + ADP + H(+)</text>
        <dbReference type="Rhea" id="RHEA:46608"/>
        <dbReference type="Rhea" id="RHEA-COMP:11060"/>
        <dbReference type="Rhea" id="RHEA-COMP:11605"/>
        <dbReference type="ChEBI" id="CHEBI:15378"/>
        <dbReference type="ChEBI" id="CHEBI:30013"/>
        <dbReference type="ChEBI" id="CHEBI:30616"/>
        <dbReference type="ChEBI" id="CHEBI:61977"/>
        <dbReference type="ChEBI" id="CHEBI:456216"/>
        <dbReference type="EC" id="2.7.11.1"/>
    </reaction>
</comment>
<evidence type="ECO:0000256" key="4">
    <source>
        <dbReference type="ARBA" id="ARBA00022741"/>
    </source>
</evidence>
<feature type="region of interest" description="Disordered" evidence="9">
    <location>
        <begin position="288"/>
        <end position="313"/>
    </location>
</feature>
<keyword evidence="2" id="KW-0723">Serine/threonine-protein kinase</keyword>
<dbReference type="SUPFAM" id="SSF56112">
    <property type="entry name" value="Protein kinase-like (PK-like)"/>
    <property type="match status" value="1"/>
</dbReference>
<dbReference type="GO" id="GO:0004674">
    <property type="term" value="F:protein serine/threonine kinase activity"/>
    <property type="evidence" value="ECO:0007669"/>
    <property type="project" value="UniProtKB-KW"/>
</dbReference>
<dbReference type="STRING" id="1214573.A0A0G2HDC8"/>
<dbReference type="Pfam" id="PF00069">
    <property type="entry name" value="Pkinase"/>
    <property type="match status" value="1"/>
</dbReference>
<feature type="compositionally biased region" description="Polar residues" evidence="9">
    <location>
        <begin position="288"/>
        <end position="302"/>
    </location>
</feature>
<dbReference type="PANTHER" id="PTHR47634:SF9">
    <property type="entry name" value="PROTEIN KINASE DOMAIN-CONTAINING PROTEIN-RELATED"/>
    <property type="match status" value="1"/>
</dbReference>
<accession>A0A0G2HDC8</accession>
<evidence type="ECO:0000313" key="11">
    <source>
        <dbReference type="EMBL" id="KKY33168.1"/>
    </source>
</evidence>
<dbReference type="Gene3D" id="1.10.510.10">
    <property type="entry name" value="Transferase(Phosphotransferase) domain 1"/>
    <property type="match status" value="1"/>
</dbReference>
<dbReference type="GO" id="GO:0000245">
    <property type="term" value="P:spliceosomal complex assembly"/>
    <property type="evidence" value="ECO:0007669"/>
    <property type="project" value="TreeGrafter"/>
</dbReference>
<comment type="caution">
    <text evidence="11">The sequence shown here is derived from an EMBL/GenBank/DDBJ whole genome shotgun (WGS) entry which is preliminary data.</text>
</comment>
<keyword evidence="4" id="KW-0547">Nucleotide-binding</keyword>
<evidence type="ECO:0000256" key="9">
    <source>
        <dbReference type="SAM" id="MobiDB-lite"/>
    </source>
</evidence>
<organism evidence="11 12">
    <name type="scientific">Diaporthe ampelina</name>
    <dbReference type="NCBI Taxonomy" id="1214573"/>
    <lineage>
        <taxon>Eukaryota</taxon>
        <taxon>Fungi</taxon>
        <taxon>Dikarya</taxon>
        <taxon>Ascomycota</taxon>
        <taxon>Pezizomycotina</taxon>
        <taxon>Sordariomycetes</taxon>
        <taxon>Sordariomycetidae</taxon>
        <taxon>Diaporthales</taxon>
        <taxon>Diaporthaceae</taxon>
        <taxon>Diaporthe</taxon>
    </lineage>
</organism>
<dbReference type="InterPro" id="IPR051334">
    <property type="entry name" value="SRPK"/>
</dbReference>
<dbReference type="EC" id="2.7.11.1" evidence="1"/>
<evidence type="ECO:0000256" key="8">
    <source>
        <dbReference type="ARBA" id="ARBA00048679"/>
    </source>
</evidence>
<protein>
    <recommendedName>
        <fullName evidence="1">non-specific serine/threonine protein kinase</fullName>
        <ecNumber evidence="1">2.7.11.1</ecNumber>
    </recommendedName>
</protein>
<evidence type="ECO:0000256" key="2">
    <source>
        <dbReference type="ARBA" id="ARBA00022527"/>
    </source>
</evidence>
<evidence type="ECO:0000256" key="6">
    <source>
        <dbReference type="ARBA" id="ARBA00022840"/>
    </source>
</evidence>
<comment type="catalytic activity">
    <reaction evidence="8">
        <text>L-seryl-[protein] + ATP = O-phospho-L-seryl-[protein] + ADP + H(+)</text>
        <dbReference type="Rhea" id="RHEA:17989"/>
        <dbReference type="Rhea" id="RHEA-COMP:9863"/>
        <dbReference type="Rhea" id="RHEA-COMP:11604"/>
        <dbReference type="ChEBI" id="CHEBI:15378"/>
        <dbReference type="ChEBI" id="CHEBI:29999"/>
        <dbReference type="ChEBI" id="CHEBI:30616"/>
        <dbReference type="ChEBI" id="CHEBI:83421"/>
        <dbReference type="ChEBI" id="CHEBI:456216"/>
        <dbReference type="EC" id="2.7.11.1"/>
    </reaction>
</comment>
<evidence type="ECO:0000259" key="10">
    <source>
        <dbReference type="PROSITE" id="PS50011"/>
    </source>
</evidence>
<dbReference type="OrthoDB" id="5979581at2759"/>
<evidence type="ECO:0000313" key="12">
    <source>
        <dbReference type="Proteomes" id="UP000034680"/>
    </source>
</evidence>
<evidence type="ECO:0000256" key="3">
    <source>
        <dbReference type="ARBA" id="ARBA00022679"/>
    </source>
</evidence>
<sequence>MMSHLAAGDGADALSSDADAVIKANNADGGEGDQFEFEYEFIEEVEQLERYKSGGYHPVAVGDTLHHGRYRVINKLGHGTYSTSWMARDQEANEYVALKICTADSSGASNERAVLRYLRQQRVDCQDERVAMVSTLLDEFHLDGPNGWHACIVTKPTRMSISDTRETSSCYGLLHVPTARAVIAQLIHAVAFCHEKGVVHGDLHLSNIMFHFPPSANINDLSQEAFYERFGQPMALPVKRLDGAPLGPGVPEKVMPGAWLGCASEKVALADCAISVADFGEAYMVTPPGSTLSSRGQQQQQEPPECHTPQRLRPPEARFAPSELSPASDVWTLACAVFEIAGANPLFFGSFFPTEDSVTEDWVDALGRLPDEWWARWGAWAESFTEDGERLDHSDDDVRGSIEHRFERRSQELRRKEGMEEWAAEETAALLGMLKAMLKYKPAERISAAEVLETEWMVKWGTPALEEMKMAQEKALNSK</sequence>
<dbReference type="EMBL" id="LCUC01000253">
    <property type="protein sequence ID" value="KKY33168.1"/>
    <property type="molecule type" value="Genomic_DNA"/>
</dbReference>
<keyword evidence="6" id="KW-0067">ATP-binding</keyword>
<dbReference type="AlphaFoldDB" id="A0A0G2HDC8"/>
<evidence type="ECO:0000256" key="7">
    <source>
        <dbReference type="ARBA" id="ARBA00047899"/>
    </source>
</evidence>
<reference evidence="11 12" key="2">
    <citation type="submission" date="2015-05" db="EMBL/GenBank/DDBJ databases">
        <authorList>
            <person name="Morales-Cruz A."/>
            <person name="Amrine K.C."/>
            <person name="Cantu D."/>
        </authorList>
    </citation>
    <scope>NUCLEOTIDE SEQUENCE [LARGE SCALE GENOMIC DNA]</scope>
    <source>
        <strain evidence="11">DA912</strain>
    </source>
</reference>
<feature type="domain" description="Protein kinase" evidence="10">
    <location>
        <begin position="70"/>
        <end position="457"/>
    </location>
</feature>
<keyword evidence="12" id="KW-1185">Reference proteome</keyword>